<evidence type="ECO:0000256" key="9">
    <source>
        <dbReference type="ARBA" id="ARBA00023180"/>
    </source>
</evidence>
<dbReference type="STRING" id="43700.ENSMALP00000014624"/>
<keyword evidence="10" id="KW-0807">Transducer</keyword>
<dbReference type="InterPro" id="IPR000068">
    <property type="entry name" value="GPCR_3_Ca_sens_rcpt-rel"/>
</dbReference>
<evidence type="ECO:0000256" key="3">
    <source>
        <dbReference type="ARBA" id="ARBA00022692"/>
    </source>
</evidence>
<organism evidence="12 13">
    <name type="scientific">Monopterus albus</name>
    <name type="common">Swamp eel</name>
    <dbReference type="NCBI Taxonomy" id="43700"/>
    <lineage>
        <taxon>Eukaryota</taxon>
        <taxon>Metazoa</taxon>
        <taxon>Chordata</taxon>
        <taxon>Craniata</taxon>
        <taxon>Vertebrata</taxon>
        <taxon>Euteleostomi</taxon>
        <taxon>Actinopterygii</taxon>
        <taxon>Neopterygii</taxon>
        <taxon>Teleostei</taxon>
        <taxon>Neoteleostei</taxon>
        <taxon>Acanthomorphata</taxon>
        <taxon>Anabantaria</taxon>
        <taxon>Synbranchiformes</taxon>
        <taxon>Synbranchidae</taxon>
        <taxon>Monopterus</taxon>
    </lineage>
</organism>
<evidence type="ECO:0000256" key="2">
    <source>
        <dbReference type="ARBA" id="ARBA00022475"/>
    </source>
</evidence>
<evidence type="ECO:0000256" key="1">
    <source>
        <dbReference type="ARBA" id="ARBA00004651"/>
    </source>
</evidence>
<accession>A0A3Q3J7P9</accession>
<dbReference type="SUPFAM" id="SSF53822">
    <property type="entry name" value="Periplasmic binding protein-like I"/>
    <property type="match status" value="1"/>
</dbReference>
<keyword evidence="7" id="KW-0472">Membrane</keyword>
<dbReference type="InterPro" id="IPR028082">
    <property type="entry name" value="Peripla_BP_I"/>
</dbReference>
<sequence length="276" mass="30777">IAFATCACLSDKTKYPSFLRTVPSDYYQSRALAQLVKHFGWTWVGAIRTNDDYGNNGMATFTETAQQLGICLEYSVSFFRTDSSDKIKHIIDIIKASISKVVVAFVVATDMNVLLEALSQHNLTGHQWVGSEGWIIDTRTAKMDTHHILDGAIGLFIPKAHVSGMKEFILDVKSLNSSGNKMFTEFWETLFNCKFKQSNSSAENQRECTGHEDLTGVKNSFTDMSFMPTLNNLYKGVYAVAHALHNILGCNETCNNKVQIDPLMVSSTLNQLYLSS</sequence>
<evidence type="ECO:0000256" key="4">
    <source>
        <dbReference type="ARBA" id="ARBA00022729"/>
    </source>
</evidence>
<evidence type="ECO:0000313" key="12">
    <source>
        <dbReference type="Ensembl" id="ENSMALP00000014624.1"/>
    </source>
</evidence>
<keyword evidence="9" id="KW-0325">Glycoprotein</keyword>
<reference evidence="12" key="1">
    <citation type="submission" date="2025-08" db="UniProtKB">
        <authorList>
            <consortium name="Ensembl"/>
        </authorList>
    </citation>
    <scope>IDENTIFICATION</scope>
</reference>
<dbReference type="InterPro" id="IPR000337">
    <property type="entry name" value="GPCR_3"/>
</dbReference>
<protein>
    <recommendedName>
        <fullName evidence="11">Receptor ligand binding region domain-containing protein</fullName>
    </recommendedName>
</protein>
<comment type="subcellular location">
    <subcellularLocation>
        <location evidence="1">Cell membrane</location>
        <topology evidence="1">Multi-pass membrane protein</topology>
    </subcellularLocation>
</comment>
<keyword evidence="8" id="KW-0675">Receptor</keyword>
<evidence type="ECO:0000256" key="10">
    <source>
        <dbReference type="ARBA" id="ARBA00023224"/>
    </source>
</evidence>
<dbReference type="PRINTS" id="PR00248">
    <property type="entry name" value="GPCRMGR"/>
</dbReference>
<keyword evidence="2" id="KW-1003">Cell membrane</keyword>
<dbReference type="Ensembl" id="ENSMALT00000014931.1">
    <property type="protein sequence ID" value="ENSMALP00000014624.1"/>
    <property type="gene ID" value="ENSMALG00000010275.1"/>
</dbReference>
<keyword evidence="3" id="KW-0812">Transmembrane</keyword>
<dbReference type="Pfam" id="PF01094">
    <property type="entry name" value="ANF_receptor"/>
    <property type="match status" value="1"/>
</dbReference>
<keyword evidence="4" id="KW-0732">Signal</keyword>
<dbReference type="PANTHER" id="PTHR24061">
    <property type="entry name" value="CALCIUM-SENSING RECEPTOR-RELATED"/>
    <property type="match status" value="1"/>
</dbReference>
<evidence type="ECO:0000256" key="7">
    <source>
        <dbReference type="ARBA" id="ARBA00023136"/>
    </source>
</evidence>
<name>A0A3Q3J7P9_MONAL</name>
<feature type="domain" description="Receptor ligand binding region" evidence="11">
    <location>
        <begin position="3"/>
        <end position="255"/>
    </location>
</feature>
<dbReference type="PANTHER" id="PTHR24061:SF528">
    <property type="entry name" value="C-FAMILY ODORANT RECEPTOR OLFCD2-RELATED"/>
    <property type="match status" value="1"/>
</dbReference>
<keyword evidence="5" id="KW-1133">Transmembrane helix</keyword>
<dbReference type="Gene3D" id="3.40.50.2300">
    <property type="match status" value="2"/>
</dbReference>
<dbReference type="PRINTS" id="PR00592">
    <property type="entry name" value="CASENSINGR"/>
</dbReference>
<keyword evidence="6" id="KW-0297">G-protein coupled receptor</keyword>
<proteinExistence type="predicted"/>
<dbReference type="GO" id="GO:0005886">
    <property type="term" value="C:plasma membrane"/>
    <property type="evidence" value="ECO:0007669"/>
    <property type="project" value="UniProtKB-SubCell"/>
</dbReference>
<dbReference type="Proteomes" id="UP000261600">
    <property type="component" value="Unplaced"/>
</dbReference>
<dbReference type="FunFam" id="3.40.50.2300:FF:000016">
    <property type="entry name" value="Taste 1 receptor member 2"/>
    <property type="match status" value="1"/>
</dbReference>
<evidence type="ECO:0000256" key="6">
    <source>
        <dbReference type="ARBA" id="ARBA00023040"/>
    </source>
</evidence>
<dbReference type="AlphaFoldDB" id="A0A3Q3J7P9"/>
<keyword evidence="13" id="KW-1185">Reference proteome</keyword>
<evidence type="ECO:0000256" key="5">
    <source>
        <dbReference type="ARBA" id="ARBA00022989"/>
    </source>
</evidence>
<dbReference type="GO" id="GO:0004930">
    <property type="term" value="F:G protein-coupled receptor activity"/>
    <property type="evidence" value="ECO:0007669"/>
    <property type="project" value="UniProtKB-KW"/>
</dbReference>
<reference evidence="12" key="2">
    <citation type="submission" date="2025-09" db="UniProtKB">
        <authorList>
            <consortium name="Ensembl"/>
        </authorList>
    </citation>
    <scope>IDENTIFICATION</scope>
</reference>
<evidence type="ECO:0000313" key="13">
    <source>
        <dbReference type="Proteomes" id="UP000261600"/>
    </source>
</evidence>
<evidence type="ECO:0000256" key="8">
    <source>
        <dbReference type="ARBA" id="ARBA00023170"/>
    </source>
</evidence>
<evidence type="ECO:0000259" key="11">
    <source>
        <dbReference type="Pfam" id="PF01094"/>
    </source>
</evidence>
<dbReference type="InterPro" id="IPR001828">
    <property type="entry name" value="ANF_lig-bd_rcpt"/>
</dbReference>